<keyword evidence="2" id="KW-1003">Cell membrane</keyword>
<evidence type="ECO:0000256" key="5">
    <source>
        <dbReference type="ARBA" id="ARBA00023136"/>
    </source>
</evidence>
<comment type="subcellular location">
    <subcellularLocation>
        <location evidence="1">Cell membrane</location>
        <topology evidence="1">Multi-pass membrane protein</topology>
    </subcellularLocation>
</comment>
<evidence type="ECO:0000256" key="4">
    <source>
        <dbReference type="ARBA" id="ARBA00022989"/>
    </source>
</evidence>
<dbReference type="Proteomes" id="UP000278886">
    <property type="component" value="Chromosome"/>
</dbReference>
<dbReference type="RefSeq" id="WP_120761853.1">
    <property type="nucleotide sequence ID" value="NZ_CP032630.1"/>
</dbReference>
<evidence type="ECO:0000256" key="1">
    <source>
        <dbReference type="ARBA" id="ARBA00004651"/>
    </source>
</evidence>
<dbReference type="OrthoDB" id="9342687at2"/>
<dbReference type="EMBL" id="CP032630">
    <property type="protein sequence ID" value="AYF97502.1"/>
    <property type="molecule type" value="Genomic_DNA"/>
</dbReference>
<feature type="transmembrane region" description="Helical" evidence="6">
    <location>
        <begin position="64"/>
        <end position="88"/>
    </location>
</feature>
<name>A0A387B1X9_9MICO</name>
<reference evidence="9" key="1">
    <citation type="submission" date="2018-09" db="EMBL/GenBank/DDBJ databases">
        <title>Genome sequencing of strain 2DFWR-13.</title>
        <authorList>
            <person name="Heo J."/>
            <person name="Kim S.-J."/>
            <person name="Kwon S.-W."/>
        </authorList>
    </citation>
    <scope>NUCLEOTIDE SEQUENCE [LARGE SCALE GENOMIC DNA]</scope>
    <source>
        <strain evidence="9">2DFWR-13</strain>
    </source>
</reference>
<proteinExistence type="predicted"/>
<dbReference type="GO" id="GO:0005886">
    <property type="term" value="C:plasma membrane"/>
    <property type="evidence" value="ECO:0007669"/>
    <property type="project" value="UniProtKB-SubCell"/>
</dbReference>
<dbReference type="AlphaFoldDB" id="A0A387B1X9"/>
<keyword evidence="3 6" id="KW-0812">Transmembrane</keyword>
<feature type="transmembrane region" description="Helical" evidence="6">
    <location>
        <begin position="22"/>
        <end position="44"/>
    </location>
</feature>
<dbReference type="PANTHER" id="PTHR40077:SF2">
    <property type="entry name" value="MEMBRANE PROTEIN"/>
    <property type="match status" value="1"/>
</dbReference>
<protein>
    <submittedName>
        <fullName evidence="8">DUF3817 domain-containing protein</fullName>
    </submittedName>
</protein>
<feature type="transmembrane region" description="Helical" evidence="6">
    <location>
        <begin position="100"/>
        <end position="119"/>
    </location>
</feature>
<evidence type="ECO:0000256" key="6">
    <source>
        <dbReference type="SAM" id="Phobius"/>
    </source>
</evidence>
<evidence type="ECO:0000256" key="3">
    <source>
        <dbReference type="ARBA" id="ARBA00022692"/>
    </source>
</evidence>
<dbReference type="KEGG" id="lyd:D7I47_04005"/>
<evidence type="ECO:0000259" key="7">
    <source>
        <dbReference type="Pfam" id="PF12823"/>
    </source>
</evidence>
<keyword evidence="9" id="KW-1185">Reference proteome</keyword>
<dbReference type="Pfam" id="PF12823">
    <property type="entry name" value="DUF3817"/>
    <property type="match status" value="1"/>
</dbReference>
<evidence type="ECO:0000313" key="8">
    <source>
        <dbReference type="EMBL" id="AYF97502.1"/>
    </source>
</evidence>
<dbReference type="InterPro" id="IPR023845">
    <property type="entry name" value="DUF3817_TM"/>
</dbReference>
<keyword evidence="5 6" id="KW-0472">Membrane</keyword>
<dbReference type="NCBIfam" id="TIGR03954">
    <property type="entry name" value="integ_memb_HG"/>
    <property type="match status" value="1"/>
</dbReference>
<organism evidence="8 9">
    <name type="scientific">Protaetiibacter intestinalis</name>
    <dbReference type="NCBI Taxonomy" id="2419774"/>
    <lineage>
        <taxon>Bacteria</taxon>
        <taxon>Bacillati</taxon>
        <taxon>Actinomycetota</taxon>
        <taxon>Actinomycetes</taxon>
        <taxon>Micrococcales</taxon>
        <taxon>Microbacteriaceae</taxon>
        <taxon>Protaetiibacter</taxon>
    </lineage>
</organism>
<keyword evidence="4 6" id="KW-1133">Transmembrane helix</keyword>
<accession>A0A387B1X9</accession>
<gene>
    <name evidence="8" type="ORF">D7I47_04005</name>
</gene>
<dbReference type="PANTHER" id="PTHR40077">
    <property type="entry name" value="MEMBRANE PROTEIN-RELATED"/>
    <property type="match status" value="1"/>
</dbReference>
<sequence length="151" mass="16795">MPSGPRPVDVPRLRIALKVYRVSALITGVFLLLLVVMMVFRWGFLVDIELGGPYGFLALTPKEQITGINLSTVILIVHGWLYVLYLACDFVLWRLARFSFGRFLFIALGGVVPFLSFYFEFQVPPYIAARIRATTGPEPTDAAPAAEEVSA</sequence>
<evidence type="ECO:0000256" key="2">
    <source>
        <dbReference type="ARBA" id="ARBA00022475"/>
    </source>
</evidence>
<evidence type="ECO:0000313" key="9">
    <source>
        <dbReference type="Proteomes" id="UP000278886"/>
    </source>
</evidence>
<feature type="domain" description="DUF3817" evidence="7">
    <location>
        <begin position="17"/>
        <end position="122"/>
    </location>
</feature>